<evidence type="ECO:0000259" key="2">
    <source>
        <dbReference type="Pfam" id="PF01592"/>
    </source>
</evidence>
<dbReference type="InterPro" id="IPR002871">
    <property type="entry name" value="NIF_FeS_clus_asmbl_NifU_N"/>
</dbReference>
<gene>
    <name evidence="3" type="primary">nifU</name>
    <name evidence="3" type="ORF">Cabys_2075</name>
</gene>
<organism evidence="3 4">
    <name type="scientific">Caldithrix abyssi DSM 13497</name>
    <dbReference type="NCBI Taxonomy" id="880073"/>
    <lineage>
        <taxon>Bacteria</taxon>
        <taxon>Pseudomonadati</taxon>
        <taxon>Calditrichota</taxon>
        <taxon>Calditrichia</taxon>
        <taxon>Calditrichales</taxon>
        <taxon>Calditrichaceae</taxon>
        <taxon>Caldithrix</taxon>
    </lineage>
</organism>
<dbReference type="CDD" id="cd06664">
    <property type="entry name" value="IscU_like"/>
    <property type="match status" value="1"/>
</dbReference>
<dbReference type="GO" id="GO:0016226">
    <property type="term" value="P:iron-sulfur cluster assembly"/>
    <property type="evidence" value="ECO:0007669"/>
    <property type="project" value="InterPro"/>
</dbReference>
<proteinExistence type="inferred from homology"/>
<accession>A0A1J1CA91</accession>
<reference evidence="3 4" key="1">
    <citation type="submission" date="2016-11" db="EMBL/GenBank/DDBJ databases">
        <title>Genomic analysis of Caldithrix abyssi and proposal of a novel bacterial phylum Caldithrichaeota.</title>
        <authorList>
            <person name="Kublanov I."/>
            <person name="Sigalova O."/>
            <person name="Gavrilov S."/>
            <person name="Lebedinsky A."/>
            <person name="Ivanova N."/>
            <person name="Daum C."/>
            <person name="Reddy T."/>
            <person name="Klenk H.P."/>
            <person name="Goker M."/>
            <person name="Reva O."/>
            <person name="Miroshnichenko M."/>
            <person name="Kyprides N."/>
            <person name="Woyke T."/>
            <person name="Gelfand M."/>
        </authorList>
    </citation>
    <scope>NUCLEOTIDE SEQUENCE [LARGE SCALE GENOMIC DNA]</scope>
    <source>
        <strain evidence="3 4">LF13</strain>
    </source>
</reference>
<dbReference type="SUPFAM" id="SSF82649">
    <property type="entry name" value="SufE/NifU"/>
    <property type="match status" value="1"/>
</dbReference>
<evidence type="ECO:0000313" key="4">
    <source>
        <dbReference type="Proteomes" id="UP000183868"/>
    </source>
</evidence>
<dbReference type="KEGG" id="caby:Cabys_2075"/>
<comment type="similarity">
    <text evidence="1">Belongs to the NifU family.</text>
</comment>
<name>A0A1J1CA91_CALAY</name>
<protein>
    <submittedName>
        <fullName evidence="3">Nitrogen fixation protein NifU</fullName>
    </submittedName>
</protein>
<evidence type="ECO:0000313" key="3">
    <source>
        <dbReference type="EMBL" id="APF18824.1"/>
    </source>
</evidence>
<dbReference type="Pfam" id="PF01592">
    <property type="entry name" value="NifU_N"/>
    <property type="match status" value="1"/>
</dbReference>
<sequence>MAMDDQFRELYQEIILDHNRSPRNFGSLKDATHTLEGHNPLCGDHYVIYLKIKDGRVEDVRFEGKGCAISKSSASVMSEFIKGKKVSEIDQYIELFQKIVRGELDPAEYLEKLGKLAVFAGVSEFPMRVKCATLPWHTLHNALHGKQNDHVSTEE</sequence>
<dbReference type="NCBIfam" id="TIGR01994">
    <property type="entry name" value="SUF_scaf_2"/>
    <property type="match status" value="1"/>
</dbReference>
<dbReference type="PANTHER" id="PTHR10093">
    <property type="entry name" value="IRON-SULFUR CLUSTER ASSEMBLY ENZYME NIFU HOMOLOG"/>
    <property type="match status" value="1"/>
</dbReference>
<dbReference type="AlphaFoldDB" id="A0A1J1CA91"/>
<evidence type="ECO:0000256" key="1">
    <source>
        <dbReference type="ARBA" id="ARBA00006420"/>
    </source>
</evidence>
<dbReference type="GO" id="GO:0005506">
    <property type="term" value="F:iron ion binding"/>
    <property type="evidence" value="ECO:0007669"/>
    <property type="project" value="InterPro"/>
</dbReference>
<dbReference type="EMBL" id="CP018099">
    <property type="protein sequence ID" value="APF18824.1"/>
    <property type="molecule type" value="Genomic_DNA"/>
</dbReference>
<dbReference type="FunFam" id="3.90.1010.10:FF:000002">
    <property type="entry name" value="Iron-sulfur cluster assembly scaffold protein NifU"/>
    <property type="match status" value="1"/>
</dbReference>
<dbReference type="Gene3D" id="3.90.1010.10">
    <property type="match status" value="1"/>
</dbReference>
<feature type="domain" description="NIF system FeS cluster assembly NifU N-terminal" evidence="2">
    <location>
        <begin position="11"/>
        <end position="131"/>
    </location>
</feature>
<dbReference type="GO" id="GO:0051536">
    <property type="term" value="F:iron-sulfur cluster binding"/>
    <property type="evidence" value="ECO:0007669"/>
    <property type="project" value="InterPro"/>
</dbReference>
<dbReference type="Proteomes" id="UP000183868">
    <property type="component" value="Chromosome"/>
</dbReference>